<evidence type="ECO:0000313" key="2">
    <source>
        <dbReference type="Proteomes" id="UP000252008"/>
    </source>
</evidence>
<proteinExistence type="predicted"/>
<protein>
    <recommendedName>
        <fullName evidence="3">DUF2771 domain-containing protein</fullName>
    </recommendedName>
</protein>
<dbReference type="Pfam" id="PF10969">
    <property type="entry name" value="DUF2771"/>
    <property type="match status" value="1"/>
</dbReference>
<dbReference type="STRING" id="39692.BST38_17105"/>
<name>A0A375YS42_MYCPF</name>
<accession>A0A375YS42</accession>
<evidence type="ECO:0008006" key="3">
    <source>
        <dbReference type="Google" id="ProtNLM"/>
    </source>
</evidence>
<reference evidence="1 2" key="1">
    <citation type="submission" date="2018-05" db="EMBL/GenBank/DDBJ databases">
        <authorList>
            <consortium name="IHU Genomes"/>
        </authorList>
    </citation>
    <scope>NUCLEOTIDE SEQUENCE [LARGE SCALE GENOMIC DNA]</scope>
    <source>
        <strain evidence="1 2">P7335</strain>
    </source>
</reference>
<dbReference type="RefSeq" id="WP_083144545.1">
    <property type="nucleotide sequence ID" value="NZ_MVID01000016.1"/>
</dbReference>
<gene>
    <name evidence="1" type="ORF">MPP7335_05763</name>
</gene>
<dbReference type="Proteomes" id="UP000252008">
    <property type="component" value="Unassembled WGS sequence"/>
</dbReference>
<sequence>MKRVVAVLATVALLASIGTGVLVWQLSRNHSPELPEISAFSHGELTRVGPYRFCQVFNPTDCVVPGVQGELHVDARHPVQLSVPQEISRAPWVLLRAYEDDDVVEIVPPHTRLAVTIPTQDPHHGRLTGIAVQLPTWVRDEAGNEFPVPHAEWSVQTVWPDDDQAARDEPR</sequence>
<dbReference type="EMBL" id="UEGS01000001">
    <property type="protein sequence ID" value="SRX83978.1"/>
    <property type="molecule type" value="Genomic_DNA"/>
</dbReference>
<dbReference type="AlphaFoldDB" id="A0A375YS42"/>
<evidence type="ECO:0000313" key="1">
    <source>
        <dbReference type="EMBL" id="SRX83978.1"/>
    </source>
</evidence>
<keyword evidence="2" id="KW-1185">Reference proteome</keyword>
<dbReference type="InterPro" id="IPR024495">
    <property type="entry name" value="DUF2771"/>
</dbReference>
<organism evidence="1 2">
    <name type="scientific">Mycolicibacterium parafortuitum</name>
    <name type="common">Mycobacterium parafortuitum</name>
    <dbReference type="NCBI Taxonomy" id="39692"/>
    <lineage>
        <taxon>Bacteria</taxon>
        <taxon>Bacillati</taxon>
        <taxon>Actinomycetota</taxon>
        <taxon>Actinomycetes</taxon>
        <taxon>Mycobacteriales</taxon>
        <taxon>Mycobacteriaceae</taxon>
        <taxon>Mycolicibacterium</taxon>
    </lineage>
</organism>